<protein>
    <recommendedName>
        <fullName evidence="1">THH1/TOM1/TOM3 domain-containing protein</fullName>
    </recommendedName>
</protein>
<reference evidence="3" key="1">
    <citation type="submission" date="2016-06" db="EMBL/GenBank/DDBJ databases">
        <title>Parallel loss of symbiosis genes in relatives of nitrogen-fixing non-legume Parasponia.</title>
        <authorList>
            <person name="Van Velzen R."/>
            <person name="Holmer R."/>
            <person name="Bu F."/>
            <person name="Rutten L."/>
            <person name="Van Zeijl A."/>
            <person name="Liu W."/>
            <person name="Santuari L."/>
            <person name="Cao Q."/>
            <person name="Sharma T."/>
            <person name="Shen D."/>
            <person name="Roswanjaya Y."/>
            <person name="Wardhani T."/>
            <person name="Kalhor M.S."/>
            <person name="Jansen J."/>
            <person name="Van den Hoogen J."/>
            <person name="Gungor B."/>
            <person name="Hartog M."/>
            <person name="Hontelez J."/>
            <person name="Verver J."/>
            <person name="Yang W.-C."/>
            <person name="Schijlen E."/>
            <person name="Repin R."/>
            <person name="Schilthuizen M."/>
            <person name="Schranz E."/>
            <person name="Heidstra R."/>
            <person name="Miyata K."/>
            <person name="Fedorova E."/>
            <person name="Kohlen W."/>
            <person name="Bisseling T."/>
            <person name="Smit S."/>
            <person name="Geurts R."/>
        </authorList>
    </citation>
    <scope>NUCLEOTIDE SEQUENCE [LARGE SCALE GENOMIC DNA]</scope>
    <source>
        <strain evidence="3">cv. WU1-14</strain>
    </source>
</reference>
<evidence type="ECO:0000259" key="1">
    <source>
        <dbReference type="Pfam" id="PF06454"/>
    </source>
</evidence>
<accession>A0A2P5CAC0</accession>
<dbReference type="Pfam" id="PF06454">
    <property type="entry name" value="THH1_TOM1-3_dom"/>
    <property type="match status" value="1"/>
</dbReference>
<dbReference type="InterPro" id="IPR009457">
    <property type="entry name" value="THH1/TOM1/TOM3_dom"/>
</dbReference>
<name>A0A2P5CAC0_PARAD</name>
<dbReference type="EMBL" id="JXTB01000153">
    <property type="protein sequence ID" value="PON57993.1"/>
    <property type="molecule type" value="Genomic_DNA"/>
</dbReference>
<gene>
    <name evidence="2" type="ORF">PanWU01x14_169240</name>
</gene>
<dbReference type="AlphaFoldDB" id="A0A2P5CAC0"/>
<organism evidence="2 3">
    <name type="scientific">Parasponia andersonii</name>
    <name type="common">Sponia andersonii</name>
    <dbReference type="NCBI Taxonomy" id="3476"/>
    <lineage>
        <taxon>Eukaryota</taxon>
        <taxon>Viridiplantae</taxon>
        <taxon>Streptophyta</taxon>
        <taxon>Embryophyta</taxon>
        <taxon>Tracheophyta</taxon>
        <taxon>Spermatophyta</taxon>
        <taxon>Magnoliopsida</taxon>
        <taxon>eudicotyledons</taxon>
        <taxon>Gunneridae</taxon>
        <taxon>Pentapetalae</taxon>
        <taxon>rosids</taxon>
        <taxon>fabids</taxon>
        <taxon>Rosales</taxon>
        <taxon>Cannabaceae</taxon>
        <taxon>Parasponia</taxon>
    </lineage>
</organism>
<sequence length="67" mass="7340">MEVSSSTRGEMSSAKATIVVALKLIEASNWWNDANQSLLWLDHIFHLLTALYAAVTDIALARSFSSS</sequence>
<evidence type="ECO:0000313" key="2">
    <source>
        <dbReference type="EMBL" id="PON57993.1"/>
    </source>
</evidence>
<dbReference type="OrthoDB" id="10384015at2759"/>
<feature type="domain" description="THH1/TOM1/TOM3" evidence="1">
    <location>
        <begin position="27"/>
        <end position="61"/>
    </location>
</feature>
<evidence type="ECO:0000313" key="3">
    <source>
        <dbReference type="Proteomes" id="UP000237105"/>
    </source>
</evidence>
<comment type="caution">
    <text evidence="2">The sequence shown here is derived from an EMBL/GenBank/DDBJ whole genome shotgun (WGS) entry which is preliminary data.</text>
</comment>
<proteinExistence type="predicted"/>
<dbReference type="Proteomes" id="UP000237105">
    <property type="component" value="Unassembled WGS sequence"/>
</dbReference>
<keyword evidence="3" id="KW-1185">Reference proteome</keyword>